<evidence type="ECO:0000313" key="1">
    <source>
        <dbReference type="EMBL" id="EGX54578.1"/>
    </source>
</evidence>
<organism evidence="1 2">
    <name type="scientific">Streptomyces zinciresistens K42</name>
    <dbReference type="NCBI Taxonomy" id="700597"/>
    <lineage>
        <taxon>Bacteria</taxon>
        <taxon>Bacillati</taxon>
        <taxon>Actinomycetota</taxon>
        <taxon>Actinomycetes</taxon>
        <taxon>Kitasatosporales</taxon>
        <taxon>Streptomycetaceae</taxon>
        <taxon>Streptomyces</taxon>
    </lineage>
</organism>
<accession>G2GPJ0</accession>
<name>G2GPJ0_9ACTN</name>
<evidence type="ECO:0000313" key="2">
    <source>
        <dbReference type="Proteomes" id="UP000004217"/>
    </source>
</evidence>
<protein>
    <submittedName>
        <fullName evidence="1">Uncharacterized protein</fullName>
    </submittedName>
</protein>
<gene>
    <name evidence="1" type="ORF">SZN_37241</name>
</gene>
<comment type="caution">
    <text evidence="1">The sequence shown here is derived from an EMBL/GenBank/DDBJ whole genome shotgun (WGS) entry which is preliminary data.</text>
</comment>
<dbReference type="Proteomes" id="UP000004217">
    <property type="component" value="Unassembled WGS sequence"/>
</dbReference>
<feature type="non-terminal residue" evidence="1">
    <location>
        <position position="34"/>
    </location>
</feature>
<dbReference type="AlphaFoldDB" id="G2GPJ0"/>
<keyword evidence="2" id="KW-1185">Reference proteome</keyword>
<dbReference type="EMBL" id="AGBF01000386">
    <property type="protein sequence ID" value="EGX54578.1"/>
    <property type="molecule type" value="Genomic_DNA"/>
</dbReference>
<proteinExistence type="predicted"/>
<reference evidence="1 2" key="1">
    <citation type="submission" date="2011-08" db="EMBL/GenBank/DDBJ databases">
        <authorList>
            <person name="Lin Y."/>
            <person name="Hao X."/>
            <person name="Johnstone L."/>
            <person name="Miller S.J."/>
            <person name="Wei G."/>
            <person name="Rensing C."/>
        </authorList>
    </citation>
    <scope>NUCLEOTIDE SEQUENCE [LARGE SCALE GENOMIC DNA]</scope>
    <source>
        <strain evidence="1 2">K42</strain>
    </source>
</reference>
<sequence length="34" mass="3590">MENEAVANGPGTARRLPRVRRRTLIAAVAGCAVL</sequence>